<dbReference type="GeneID" id="134285813"/>
<keyword evidence="1" id="KW-0479">Metal-binding</keyword>
<reference evidence="6" key="2">
    <citation type="submission" date="2025-05" db="UniProtKB">
        <authorList>
            <consortium name="EnsemblMetazoa"/>
        </authorList>
    </citation>
    <scope>IDENTIFICATION</scope>
    <source>
        <strain evidence="6">Foshan</strain>
    </source>
</reference>
<feature type="domain" description="FLYWCH-type" evidence="5">
    <location>
        <begin position="90"/>
        <end position="154"/>
    </location>
</feature>
<proteinExistence type="predicted"/>
<dbReference type="InterPro" id="IPR007588">
    <property type="entry name" value="Znf_FLYWCH"/>
</dbReference>
<dbReference type="Pfam" id="PF04500">
    <property type="entry name" value="FLYWCH"/>
    <property type="match status" value="2"/>
</dbReference>
<dbReference type="Gene3D" id="2.20.25.240">
    <property type="match status" value="2"/>
</dbReference>
<keyword evidence="7" id="KW-1185">Reference proteome</keyword>
<accession>A0ABM2A212</accession>
<evidence type="ECO:0000256" key="2">
    <source>
        <dbReference type="ARBA" id="ARBA00022771"/>
    </source>
</evidence>
<dbReference type="Proteomes" id="UP000069940">
    <property type="component" value="Unassembled WGS sequence"/>
</dbReference>
<protein>
    <recommendedName>
        <fullName evidence="5">FLYWCH-type domain-containing protein</fullName>
    </recommendedName>
</protein>
<evidence type="ECO:0000256" key="1">
    <source>
        <dbReference type="ARBA" id="ARBA00022723"/>
    </source>
</evidence>
<evidence type="ECO:0000259" key="5">
    <source>
        <dbReference type="Pfam" id="PF04500"/>
    </source>
</evidence>
<keyword evidence="2" id="KW-0863">Zinc-finger</keyword>
<feature type="domain" description="FLYWCH-type" evidence="5">
    <location>
        <begin position="9"/>
        <end position="73"/>
    </location>
</feature>
<dbReference type="RefSeq" id="XP_062703368.1">
    <property type="nucleotide sequence ID" value="XM_062847384.1"/>
</dbReference>
<evidence type="ECO:0000313" key="7">
    <source>
        <dbReference type="Proteomes" id="UP000069940"/>
    </source>
</evidence>
<feature type="region of interest" description="Disordered" evidence="4">
    <location>
        <begin position="180"/>
        <end position="212"/>
    </location>
</feature>
<organism evidence="6 7">
    <name type="scientific">Aedes albopictus</name>
    <name type="common">Asian tiger mosquito</name>
    <name type="synonym">Stegomyia albopicta</name>
    <dbReference type="NCBI Taxonomy" id="7160"/>
    <lineage>
        <taxon>Eukaryota</taxon>
        <taxon>Metazoa</taxon>
        <taxon>Ecdysozoa</taxon>
        <taxon>Arthropoda</taxon>
        <taxon>Hexapoda</taxon>
        <taxon>Insecta</taxon>
        <taxon>Pterygota</taxon>
        <taxon>Neoptera</taxon>
        <taxon>Endopterygota</taxon>
        <taxon>Diptera</taxon>
        <taxon>Nematocera</taxon>
        <taxon>Culicoidea</taxon>
        <taxon>Culicidae</taxon>
        <taxon>Culicinae</taxon>
        <taxon>Aedini</taxon>
        <taxon>Aedes</taxon>
        <taxon>Stegomyia</taxon>
    </lineage>
</organism>
<name>A0ABM2A212_AEDAL</name>
<reference evidence="7" key="1">
    <citation type="journal article" date="2015" name="Proc. Natl. Acad. Sci. U.S.A.">
        <title>Genome sequence of the Asian Tiger mosquito, Aedes albopictus, reveals insights into its biology, genetics, and evolution.</title>
        <authorList>
            <person name="Chen X.G."/>
            <person name="Jiang X."/>
            <person name="Gu J."/>
            <person name="Xu M."/>
            <person name="Wu Y."/>
            <person name="Deng Y."/>
            <person name="Zhang C."/>
            <person name="Bonizzoni M."/>
            <person name="Dermauw W."/>
            <person name="Vontas J."/>
            <person name="Armbruster P."/>
            <person name="Huang X."/>
            <person name="Yang Y."/>
            <person name="Zhang H."/>
            <person name="He W."/>
            <person name="Peng H."/>
            <person name="Liu Y."/>
            <person name="Wu K."/>
            <person name="Chen J."/>
            <person name="Lirakis M."/>
            <person name="Topalis P."/>
            <person name="Van Leeuwen T."/>
            <person name="Hall A.B."/>
            <person name="Jiang X."/>
            <person name="Thorpe C."/>
            <person name="Mueller R.L."/>
            <person name="Sun C."/>
            <person name="Waterhouse R.M."/>
            <person name="Yan G."/>
            <person name="Tu Z.J."/>
            <person name="Fang X."/>
            <person name="James A.A."/>
        </authorList>
    </citation>
    <scope>NUCLEOTIDE SEQUENCE [LARGE SCALE GENOMIC DNA]</scope>
    <source>
        <strain evidence="7">Foshan</strain>
    </source>
</reference>
<evidence type="ECO:0000256" key="3">
    <source>
        <dbReference type="ARBA" id="ARBA00022833"/>
    </source>
</evidence>
<evidence type="ECO:0000256" key="4">
    <source>
        <dbReference type="SAM" id="MobiDB-lite"/>
    </source>
</evidence>
<sequence length="212" mass="24291">MSTLSDVSYILNKRGATQLCINGFPFIRSKTTEDYQYWTCREYKALRCTARAVSGRRERRNDPTVKLRGVHNHVILERRDAEENAKDISFTLNKRGATQLCVNGYPYIRSKTTEEFQYWSCSQYKVLRCPARAISSRRRQGNTPTIKLRGTHSHGIILERRKPGESAKLLKLNAMERREMEMLPEKRKRLSSGAPPPPVECVLGGDNPSSSK</sequence>
<keyword evidence="3" id="KW-0862">Zinc</keyword>
<dbReference type="EnsemblMetazoa" id="AALFPA23_023707.R35315">
    <property type="protein sequence ID" value="AALFPA23_023707.P35315"/>
    <property type="gene ID" value="AALFPA23_023707"/>
</dbReference>
<evidence type="ECO:0000313" key="6">
    <source>
        <dbReference type="EnsemblMetazoa" id="AALFPA23_023707.P35315"/>
    </source>
</evidence>